<sequence length="71" mass="8020">MAGSFRYSNSCKKLAFIHKTVSGVVKDILTNTETHTYGIKVWGIRKRSSNGGRPLSYYAWLVRKNGSFCTM</sequence>
<dbReference type="AlphaFoldDB" id="A0A1W6WV94"/>
<accession>A0A1W6WV94</accession>
<gene>
    <name evidence="1" type="ORF">CAB88_24635</name>
</gene>
<dbReference type="Proteomes" id="UP000194143">
    <property type="component" value="Chromosome"/>
</dbReference>
<evidence type="ECO:0008006" key="3">
    <source>
        <dbReference type="Google" id="ProtNLM"/>
    </source>
</evidence>
<reference evidence="1 2" key="1">
    <citation type="submission" date="2017-04" db="EMBL/GenBank/DDBJ databases">
        <title>Complete Genome Sequence of Bacillus thuringiensis type Strain ATCC 10792.</title>
        <authorList>
            <person name="Oh D.-H."/>
            <person name="Park B.-J."/>
            <person name="Shuai W."/>
            <person name="Chelliah R."/>
        </authorList>
    </citation>
    <scope>NUCLEOTIDE SEQUENCE [LARGE SCALE GENOMIC DNA]</scope>
    <source>
        <strain evidence="1 2">ATCC 10792</strain>
    </source>
</reference>
<proteinExistence type="predicted"/>
<dbReference type="InterPro" id="IPR019240">
    <property type="entry name" value="DUF2196"/>
</dbReference>
<dbReference type="Pfam" id="PF09962">
    <property type="entry name" value="DUF2196"/>
    <property type="match status" value="1"/>
</dbReference>
<dbReference type="EMBL" id="CP021061">
    <property type="protein sequence ID" value="ARP60093.1"/>
    <property type="molecule type" value="Genomic_DNA"/>
</dbReference>
<protein>
    <recommendedName>
        <fullName evidence="3">DUF2196 domain-containing protein</fullName>
    </recommendedName>
</protein>
<keyword evidence="2" id="KW-1185">Reference proteome</keyword>
<organism evidence="1 2">
    <name type="scientific">Bacillus thuringiensis</name>
    <dbReference type="NCBI Taxonomy" id="1428"/>
    <lineage>
        <taxon>Bacteria</taxon>
        <taxon>Bacillati</taxon>
        <taxon>Bacillota</taxon>
        <taxon>Bacilli</taxon>
        <taxon>Bacillales</taxon>
        <taxon>Bacillaceae</taxon>
        <taxon>Bacillus</taxon>
        <taxon>Bacillus cereus group</taxon>
    </lineage>
</organism>
<evidence type="ECO:0000313" key="1">
    <source>
        <dbReference type="EMBL" id="ARP60093.1"/>
    </source>
</evidence>
<evidence type="ECO:0000313" key="2">
    <source>
        <dbReference type="Proteomes" id="UP000194143"/>
    </source>
</evidence>
<name>A0A1W6WV94_BACTU</name>